<gene>
    <name evidence="1" type="ORF">FIBSPDRAFT_282884</name>
</gene>
<name>A0A166R3B8_9AGAM</name>
<organism evidence="1 2">
    <name type="scientific">Athelia psychrophila</name>
    <dbReference type="NCBI Taxonomy" id="1759441"/>
    <lineage>
        <taxon>Eukaryota</taxon>
        <taxon>Fungi</taxon>
        <taxon>Dikarya</taxon>
        <taxon>Basidiomycota</taxon>
        <taxon>Agaricomycotina</taxon>
        <taxon>Agaricomycetes</taxon>
        <taxon>Agaricomycetidae</taxon>
        <taxon>Atheliales</taxon>
        <taxon>Atheliaceae</taxon>
        <taxon>Athelia</taxon>
    </lineage>
</organism>
<sequence length="370" mass="40488">MGHCRQLRIKGAGLDGLSDALSYLSTKSAPRLSSIDLNTKDAVVAMDHPLFPLGVSCLTAVQLDCMVLSDLHLCTPAFRSVASMRLTRLYISEDEYDPFRDGLLAMKSLTHLEVHFEGFGGLLPRVPIALPTLHFLLVEDFRSPSDIGTFIQALRAPSVRTLSLTAWHTAEQPEVSDTMNIGDHFPSLQHLILNGGISKPIPNLDLIARIFPDIERLTCQVVQPDPRSSCDPCGIEHIGAVVVPLTSTAEDGGNNDSQTSRRWHSLKSIATSAEEPLNAMALEDMLHKLNGVGHPLRELMLSEAVISQAGREVMGQLGQLIDIKGFHVDWPTPFACRACGSHLRLLGPTCRENCIYSDMGGDLRPWESDT</sequence>
<keyword evidence="2" id="KW-1185">Reference proteome</keyword>
<protein>
    <recommendedName>
        <fullName evidence="3">F-box domain-containing protein</fullName>
    </recommendedName>
</protein>
<evidence type="ECO:0000313" key="1">
    <source>
        <dbReference type="EMBL" id="KZP27856.1"/>
    </source>
</evidence>
<proteinExistence type="predicted"/>
<dbReference type="OrthoDB" id="3203373at2759"/>
<dbReference type="InterPro" id="IPR032675">
    <property type="entry name" value="LRR_dom_sf"/>
</dbReference>
<dbReference type="EMBL" id="KV417506">
    <property type="protein sequence ID" value="KZP27856.1"/>
    <property type="molecule type" value="Genomic_DNA"/>
</dbReference>
<evidence type="ECO:0000313" key="2">
    <source>
        <dbReference type="Proteomes" id="UP000076532"/>
    </source>
</evidence>
<accession>A0A166R3B8</accession>
<dbReference type="Proteomes" id="UP000076532">
    <property type="component" value="Unassembled WGS sequence"/>
</dbReference>
<reference evidence="1 2" key="1">
    <citation type="journal article" date="2016" name="Mol. Biol. Evol.">
        <title>Comparative Genomics of Early-Diverging Mushroom-Forming Fungi Provides Insights into the Origins of Lignocellulose Decay Capabilities.</title>
        <authorList>
            <person name="Nagy L.G."/>
            <person name="Riley R."/>
            <person name="Tritt A."/>
            <person name="Adam C."/>
            <person name="Daum C."/>
            <person name="Floudas D."/>
            <person name="Sun H."/>
            <person name="Yadav J.S."/>
            <person name="Pangilinan J."/>
            <person name="Larsson K.H."/>
            <person name="Matsuura K."/>
            <person name="Barry K."/>
            <person name="Labutti K."/>
            <person name="Kuo R."/>
            <person name="Ohm R.A."/>
            <person name="Bhattacharya S.S."/>
            <person name="Shirouzu T."/>
            <person name="Yoshinaga Y."/>
            <person name="Martin F.M."/>
            <person name="Grigoriev I.V."/>
            <person name="Hibbett D.S."/>
        </authorList>
    </citation>
    <scope>NUCLEOTIDE SEQUENCE [LARGE SCALE GENOMIC DNA]</scope>
    <source>
        <strain evidence="1 2">CBS 109695</strain>
    </source>
</reference>
<dbReference type="AlphaFoldDB" id="A0A166R3B8"/>
<dbReference type="SUPFAM" id="SSF52047">
    <property type="entry name" value="RNI-like"/>
    <property type="match status" value="1"/>
</dbReference>
<evidence type="ECO:0008006" key="3">
    <source>
        <dbReference type="Google" id="ProtNLM"/>
    </source>
</evidence>
<dbReference type="Gene3D" id="3.80.10.10">
    <property type="entry name" value="Ribonuclease Inhibitor"/>
    <property type="match status" value="1"/>
</dbReference>